<accession>A0A4Q2DLS6</accession>
<proteinExistence type="predicted"/>
<gene>
    <name evidence="3" type="ORF">EST38_g4788</name>
</gene>
<evidence type="ECO:0000256" key="1">
    <source>
        <dbReference type="ARBA" id="ARBA00022737"/>
    </source>
</evidence>
<dbReference type="STRING" id="2316362.A0A4Q2DLS6"/>
<dbReference type="InterPro" id="IPR056884">
    <property type="entry name" value="NPHP3-like_N"/>
</dbReference>
<feature type="domain" description="Nephrocystin 3-like N-terminal" evidence="2">
    <location>
        <begin position="91"/>
        <end position="187"/>
    </location>
</feature>
<dbReference type="Proteomes" id="UP000290288">
    <property type="component" value="Unassembled WGS sequence"/>
</dbReference>
<comment type="caution">
    <text evidence="3">The sequence shown here is derived from an EMBL/GenBank/DDBJ whole genome shotgun (WGS) entry which is preliminary data.</text>
</comment>
<name>A0A4Q2DLS6_9AGAR</name>
<dbReference type="Pfam" id="PF24883">
    <property type="entry name" value="NPHP3_N"/>
    <property type="match status" value="1"/>
</dbReference>
<organism evidence="3 4">
    <name type="scientific">Candolleomyces aberdarensis</name>
    <dbReference type="NCBI Taxonomy" id="2316362"/>
    <lineage>
        <taxon>Eukaryota</taxon>
        <taxon>Fungi</taxon>
        <taxon>Dikarya</taxon>
        <taxon>Basidiomycota</taxon>
        <taxon>Agaricomycotina</taxon>
        <taxon>Agaricomycetes</taxon>
        <taxon>Agaricomycetidae</taxon>
        <taxon>Agaricales</taxon>
        <taxon>Agaricineae</taxon>
        <taxon>Psathyrellaceae</taxon>
        <taxon>Candolleomyces</taxon>
    </lineage>
</organism>
<dbReference type="AlphaFoldDB" id="A0A4Q2DLS6"/>
<protein>
    <recommendedName>
        <fullName evidence="2">Nephrocystin 3-like N-terminal domain-containing protein</fullName>
    </recommendedName>
</protein>
<evidence type="ECO:0000259" key="2">
    <source>
        <dbReference type="Pfam" id="PF24883"/>
    </source>
</evidence>
<keyword evidence="1" id="KW-0677">Repeat</keyword>
<sequence length="278" mass="29999">MSPKIDVLSEARNVTIQGSQFNSTQIVGQSLVIDPALEILHKYRALEATHTSKTAASAPKCKPGTRARAVEDIMRWATDLGVVSTSTPGPDSEKSVMWFQGPAGAGKTCIMTEVARLYSREGVLAGVYFFSTRVQGLDDDAPFVATIVSQLITDIPALSSSVLESIRSNPTIFEQSLDLQLEKLILDQFASIPPPQSTAPKILISTSVEFRNSANIFSSSSTASSPPLFPSKSLLPVGRNSTCEPRFPETRSNSPQKSCILKNTTRIGISITYSPTNF</sequence>
<reference evidence="3 4" key="1">
    <citation type="submission" date="2019-01" db="EMBL/GenBank/DDBJ databases">
        <title>Draft genome sequence of Psathyrella aberdarensis IHI B618.</title>
        <authorList>
            <person name="Buettner E."/>
            <person name="Kellner H."/>
        </authorList>
    </citation>
    <scope>NUCLEOTIDE SEQUENCE [LARGE SCALE GENOMIC DNA]</scope>
    <source>
        <strain evidence="3 4">IHI B618</strain>
    </source>
</reference>
<dbReference type="OrthoDB" id="4760524at2759"/>
<dbReference type="SUPFAM" id="SSF52540">
    <property type="entry name" value="P-loop containing nucleoside triphosphate hydrolases"/>
    <property type="match status" value="1"/>
</dbReference>
<evidence type="ECO:0000313" key="4">
    <source>
        <dbReference type="Proteomes" id="UP000290288"/>
    </source>
</evidence>
<dbReference type="InterPro" id="IPR027417">
    <property type="entry name" value="P-loop_NTPase"/>
</dbReference>
<dbReference type="EMBL" id="SDEE01000122">
    <property type="protein sequence ID" value="RXW21070.1"/>
    <property type="molecule type" value="Genomic_DNA"/>
</dbReference>
<keyword evidence="4" id="KW-1185">Reference proteome</keyword>
<evidence type="ECO:0000313" key="3">
    <source>
        <dbReference type="EMBL" id="RXW21070.1"/>
    </source>
</evidence>